<gene>
    <name evidence="1" type="ORF">BVRB_016270</name>
</gene>
<name>A0A0J8B4A5_BETVV</name>
<organism evidence="1 2">
    <name type="scientific">Beta vulgaris subsp. vulgaris</name>
    <name type="common">Beet</name>
    <dbReference type="NCBI Taxonomy" id="3555"/>
    <lineage>
        <taxon>Eukaryota</taxon>
        <taxon>Viridiplantae</taxon>
        <taxon>Streptophyta</taxon>
        <taxon>Embryophyta</taxon>
        <taxon>Tracheophyta</taxon>
        <taxon>Spermatophyta</taxon>
        <taxon>Magnoliopsida</taxon>
        <taxon>eudicotyledons</taxon>
        <taxon>Gunneridae</taxon>
        <taxon>Pentapetalae</taxon>
        <taxon>Caryophyllales</taxon>
        <taxon>Chenopodiaceae</taxon>
        <taxon>Betoideae</taxon>
        <taxon>Beta</taxon>
    </lineage>
</organism>
<keyword evidence="2" id="KW-1185">Reference proteome</keyword>
<evidence type="ECO:0000313" key="1">
    <source>
        <dbReference type="EMBL" id="KMS94688.1"/>
    </source>
</evidence>
<evidence type="ECO:0000313" key="2">
    <source>
        <dbReference type="Proteomes" id="UP000035740"/>
    </source>
</evidence>
<proteinExistence type="predicted"/>
<dbReference type="EMBL" id="KQ091194">
    <property type="protein sequence ID" value="KMS94688.1"/>
    <property type="molecule type" value="Genomic_DNA"/>
</dbReference>
<dbReference type="Gramene" id="KMS94688">
    <property type="protein sequence ID" value="KMS94688"/>
    <property type="gene ID" value="BVRB_016270"/>
</dbReference>
<sequence length="147" mass="15964">MPLQISLLASSFLKPQRKSQNPYKTHSLSPVLRCDLATPPHQFAGDLPSLPESPPAARRSLVACLLQLAVFSLSSPFSVARGGRGVAVLLLLPPCVRCKLSWLDATILSPLPLGDGLRRCQSPVSPFCRVFPALEADVKFSIFLLKF</sequence>
<dbReference type="AlphaFoldDB" id="A0A0J8B4A5"/>
<reference evidence="1 2" key="1">
    <citation type="journal article" date="2014" name="Nature">
        <title>The genome of the recently domesticated crop plant sugar beet (Beta vulgaris).</title>
        <authorList>
            <person name="Dohm J.C."/>
            <person name="Minoche A.E."/>
            <person name="Holtgrawe D."/>
            <person name="Capella-Gutierrez S."/>
            <person name="Zakrzewski F."/>
            <person name="Tafer H."/>
            <person name="Rupp O."/>
            <person name="Sorensen T.R."/>
            <person name="Stracke R."/>
            <person name="Reinhardt R."/>
            <person name="Goesmann A."/>
            <person name="Kraft T."/>
            <person name="Schulz B."/>
            <person name="Stadler P.F."/>
            <person name="Schmidt T."/>
            <person name="Gabaldon T."/>
            <person name="Lehrach H."/>
            <person name="Weisshaar B."/>
            <person name="Himmelbauer H."/>
        </authorList>
    </citation>
    <scope>NUCLEOTIDE SEQUENCE [LARGE SCALE GENOMIC DNA]</scope>
    <source>
        <tissue evidence="1">Taproot</tissue>
    </source>
</reference>
<accession>A0A0J8B4A5</accession>
<protein>
    <submittedName>
        <fullName evidence="1">Uncharacterized protein</fullName>
    </submittedName>
</protein>
<dbReference type="Proteomes" id="UP000035740">
    <property type="component" value="Unassembled WGS sequence"/>
</dbReference>